<name>A0A8S5T938_9CAUD</name>
<accession>A0A8S5T938</accession>
<reference evidence="1" key="1">
    <citation type="journal article" date="2021" name="Proc. Natl. Acad. Sci. U.S.A.">
        <title>A Catalog of Tens of Thousands of Viruses from Human Metagenomes Reveals Hidden Associations with Chronic Diseases.</title>
        <authorList>
            <person name="Tisza M.J."/>
            <person name="Buck C.B."/>
        </authorList>
    </citation>
    <scope>NUCLEOTIDE SEQUENCE</scope>
    <source>
        <strain evidence="1">CtU557</strain>
    </source>
</reference>
<dbReference type="EMBL" id="BK032771">
    <property type="protein sequence ID" value="DAF59531.1"/>
    <property type="molecule type" value="Genomic_DNA"/>
</dbReference>
<evidence type="ECO:0000313" key="1">
    <source>
        <dbReference type="EMBL" id="DAF59531.1"/>
    </source>
</evidence>
<protein>
    <submittedName>
        <fullName evidence="1">Uncharacterized protein</fullName>
    </submittedName>
</protein>
<sequence length="106" mass="12108">MSKIKMPSVSELMRRFEAKHGYEPTAEELSDAWFSGELDTPIKNNEKRLSNASYLYLNKVKKRLFSGLGFYPGDRKIVELYLAGDLSLSDDEEDAIIELAELEGMR</sequence>
<proteinExistence type="predicted"/>
<organism evidence="1">
    <name type="scientific">Podoviridae sp. ctU557</name>
    <dbReference type="NCBI Taxonomy" id="2827736"/>
    <lineage>
        <taxon>Viruses</taxon>
        <taxon>Duplodnaviria</taxon>
        <taxon>Heunggongvirae</taxon>
        <taxon>Uroviricota</taxon>
        <taxon>Caudoviricetes</taxon>
    </lineage>
</organism>